<proteinExistence type="predicted"/>
<name>A0A2P2M1N8_RHIMU</name>
<dbReference type="AlphaFoldDB" id="A0A2P2M1N8"/>
<reference evidence="1" key="1">
    <citation type="submission" date="2018-02" db="EMBL/GenBank/DDBJ databases">
        <title>Rhizophora mucronata_Transcriptome.</title>
        <authorList>
            <person name="Meera S.P."/>
            <person name="Sreeshan A."/>
            <person name="Augustine A."/>
        </authorList>
    </citation>
    <scope>NUCLEOTIDE SEQUENCE</scope>
    <source>
        <tissue evidence="1">Leaf</tissue>
    </source>
</reference>
<organism evidence="1">
    <name type="scientific">Rhizophora mucronata</name>
    <name type="common">Asiatic mangrove</name>
    <dbReference type="NCBI Taxonomy" id="61149"/>
    <lineage>
        <taxon>Eukaryota</taxon>
        <taxon>Viridiplantae</taxon>
        <taxon>Streptophyta</taxon>
        <taxon>Embryophyta</taxon>
        <taxon>Tracheophyta</taxon>
        <taxon>Spermatophyta</taxon>
        <taxon>Magnoliopsida</taxon>
        <taxon>eudicotyledons</taxon>
        <taxon>Gunneridae</taxon>
        <taxon>Pentapetalae</taxon>
        <taxon>rosids</taxon>
        <taxon>fabids</taxon>
        <taxon>Malpighiales</taxon>
        <taxon>Rhizophoraceae</taxon>
        <taxon>Rhizophora</taxon>
    </lineage>
</organism>
<protein>
    <submittedName>
        <fullName evidence="1">Uncharacterized protein</fullName>
    </submittedName>
</protein>
<sequence>MSTSPYCKFNNRKQIDSTIYNQFKSISTS</sequence>
<evidence type="ECO:0000313" key="1">
    <source>
        <dbReference type="EMBL" id="MBX24132.1"/>
    </source>
</evidence>
<accession>A0A2P2M1N8</accession>
<dbReference type="EMBL" id="GGEC01043648">
    <property type="protein sequence ID" value="MBX24132.1"/>
    <property type="molecule type" value="Transcribed_RNA"/>
</dbReference>